<dbReference type="Proteomes" id="UP000298246">
    <property type="component" value="Unassembled WGS sequence"/>
</dbReference>
<evidence type="ECO:0000313" key="2">
    <source>
        <dbReference type="EMBL" id="TFE85495.1"/>
    </source>
</evidence>
<dbReference type="PANTHER" id="PTHR34351">
    <property type="entry name" value="SLR1927 PROTEIN-RELATED"/>
    <property type="match status" value="1"/>
</dbReference>
<gene>
    <name evidence="2" type="ORF">B5M42_17225</name>
</gene>
<dbReference type="Pfam" id="PF01882">
    <property type="entry name" value="DUF58"/>
    <property type="match status" value="1"/>
</dbReference>
<accession>A0A4Y8PWP0</accession>
<evidence type="ECO:0000313" key="3">
    <source>
        <dbReference type="Proteomes" id="UP000298246"/>
    </source>
</evidence>
<keyword evidence="3" id="KW-1185">Reference proteome</keyword>
<dbReference type="InterPro" id="IPR002881">
    <property type="entry name" value="DUF58"/>
</dbReference>
<evidence type="ECO:0000259" key="1">
    <source>
        <dbReference type="Pfam" id="PF01882"/>
    </source>
</evidence>
<dbReference type="PANTHER" id="PTHR34351:SF2">
    <property type="entry name" value="DUF58 DOMAIN-CONTAINING PROTEIN"/>
    <property type="match status" value="1"/>
</dbReference>
<reference evidence="2 3" key="1">
    <citation type="submission" date="2017-03" db="EMBL/GenBank/DDBJ databases">
        <title>Isolation of Levoglucosan Utilizing Bacteria.</title>
        <authorList>
            <person name="Arya A.S."/>
        </authorList>
    </citation>
    <scope>NUCLEOTIDE SEQUENCE [LARGE SCALE GENOMIC DNA]</scope>
    <source>
        <strain evidence="2 3">MEC069</strain>
    </source>
</reference>
<feature type="domain" description="DUF58" evidence="1">
    <location>
        <begin position="185"/>
        <end position="352"/>
    </location>
</feature>
<dbReference type="RefSeq" id="WP_134755023.1">
    <property type="nucleotide sequence ID" value="NZ_MYFO02000015.1"/>
</dbReference>
<dbReference type="EMBL" id="MYFO01000025">
    <property type="protein sequence ID" value="TFE85495.1"/>
    <property type="molecule type" value="Genomic_DNA"/>
</dbReference>
<dbReference type="OrthoDB" id="9789943at2"/>
<comment type="caution">
    <text evidence="2">The sequence shown here is derived from an EMBL/GenBank/DDBJ whole genome shotgun (WGS) entry which is preliminary data.</text>
</comment>
<organism evidence="2 3">
    <name type="scientific">Paenibacillus athensensis</name>
    <dbReference type="NCBI Taxonomy" id="1967502"/>
    <lineage>
        <taxon>Bacteria</taxon>
        <taxon>Bacillati</taxon>
        <taxon>Bacillota</taxon>
        <taxon>Bacilli</taxon>
        <taxon>Bacillales</taxon>
        <taxon>Paenibacillaceae</taxon>
        <taxon>Paenibacillus</taxon>
    </lineage>
</organism>
<name>A0A4Y8PWP0_9BACL</name>
<proteinExistence type="predicted"/>
<dbReference type="AlphaFoldDB" id="A0A4Y8PWP0"/>
<protein>
    <recommendedName>
        <fullName evidence="1">DUF58 domain-containing protein</fullName>
    </recommendedName>
</protein>
<sequence>MGISWILLIAAALFFAQHRLYRKLGFRGLRVTREFDRQRLHAGEELTMIETIVNRKPLPLPWLRLEAMLPAGLLFQQQTNLDVSAGDLFQNHKSLFSLMPYTKMIRRHRVRCMKRGWYRLETVAVSIGDVLGLQAASAQQKHQAELLVYPQLARRDELPLPSSSWQGDITVKRWIVPDPFLKSGVREYRYGDTMNSIHWKATARSQRLQVHSRDYTADPRLLLLLNTQITETMWEAVSEPELVEQGLRYAATLAHDAVSQGVPVGFGSNSYTPEAPHSPLYAAPEGGWPQLEYLMELMAKMEVACCRTFADYLQQYVNTDDTALDIVLITAFISDKIEAQAERLRAAGHAVFVVDLRSALAADAGKEAEADASPSAVR</sequence>